<feature type="region of interest" description="Disordered" evidence="1">
    <location>
        <begin position="35"/>
        <end position="87"/>
    </location>
</feature>
<comment type="caution">
    <text evidence="2">The sequence shown here is derived from an EMBL/GenBank/DDBJ whole genome shotgun (WGS) entry which is preliminary data.</text>
</comment>
<dbReference type="AlphaFoldDB" id="A0A328AQY4"/>
<evidence type="ECO:0000313" key="3">
    <source>
        <dbReference type="Proteomes" id="UP000249725"/>
    </source>
</evidence>
<protein>
    <submittedName>
        <fullName evidence="2">Uncharacterized protein</fullName>
    </submittedName>
</protein>
<evidence type="ECO:0000256" key="1">
    <source>
        <dbReference type="SAM" id="MobiDB-lite"/>
    </source>
</evidence>
<evidence type="ECO:0000313" key="2">
    <source>
        <dbReference type="EMBL" id="RAK57430.1"/>
    </source>
</evidence>
<dbReference type="Proteomes" id="UP000249725">
    <property type="component" value="Unassembled WGS sequence"/>
</dbReference>
<keyword evidence="3" id="KW-1185">Reference proteome</keyword>
<name>A0A328AQY4_9CAUL</name>
<feature type="region of interest" description="Disordered" evidence="1">
    <location>
        <begin position="1"/>
        <end position="23"/>
    </location>
</feature>
<feature type="compositionally biased region" description="Low complexity" evidence="1">
    <location>
        <begin position="35"/>
        <end position="63"/>
    </location>
</feature>
<accession>A0A328AQY4</accession>
<sequence length="87" mass="9319">MNTIRPGFPQPQPTPQRADAARVAAQRAFFQMATTQAEAPAPRPQAAAQMASQASSASASRPQRMPDARAEPPNKVLRPGSLLDIRI</sequence>
<dbReference type="EMBL" id="QFYR01000001">
    <property type="protein sequence ID" value="RAK57430.1"/>
    <property type="molecule type" value="Genomic_DNA"/>
</dbReference>
<proteinExistence type="predicted"/>
<dbReference type="RefSeq" id="WP_111513882.1">
    <property type="nucleotide sequence ID" value="NZ_QFYR01000001.1"/>
</dbReference>
<organism evidence="2 3">
    <name type="scientific">Phenylobacterium deserti</name>
    <dbReference type="NCBI Taxonomy" id="1914756"/>
    <lineage>
        <taxon>Bacteria</taxon>
        <taxon>Pseudomonadati</taxon>
        <taxon>Pseudomonadota</taxon>
        <taxon>Alphaproteobacteria</taxon>
        <taxon>Caulobacterales</taxon>
        <taxon>Caulobacteraceae</taxon>
        <taxon>Phenylobacterium</taxon>
    </lineage>
</organism>
<reference evidence="3" key="1">
    <citation type="submission" date="2018-05" db="EMBL/GenBank/DDBJ databases">
        <authorList>
            <person name="Li X."/>
        </authorList>
    </citation>
    <scope>NUCLEOTIDE SEQUENCE [LARGE SCALE GENOMIC DNA]</scope>
    <source>
        <strain evidence="3">YIM 73061</strain>
    </source>
</reference>
<gene>
    <name evidence="2" type="ORF">DJ018_05680</name>
</gene>